<evidence type="ECO:0000313" key="4">
    <source>
        <dbReference type="Proteomes" id="UP000236740"/>
    </source>
</evidence>
<dbReference type="KEGG" id="hlm:DV707_12945"/>
<dbReference type="RefSeq" id="WP_103991304.1">
    <property type="nucleotide sequence ID" value="NZ_CP031311.1"/>
</dbReference>
<proteinExistence type="predicted"/>
<keyword evidence="4" id="KW-1185">Reference proteome</keyword>
<accession>A0A1H5YCN8</accession>
<reference evidence="3 4" key="1">
    <citation type="submission" date="2016-10" db="EMBL/GenBank/DDBJ databases">
        <authorList>
            <person name="de Groot N.N."/>
        </authorList>
    </citation>
    <scope>NUCLEOTIDE SEQUENCE [LARGE SCALE GENOMIC DNA]</scope>
    <source>
        <strain evidence="3 4">CGMCC 1.10331</strain>
    </source>
</reference>
<dbReference type="Proteomes" id="UP000236740">
    <property type="component" value="Unassembled WGS sequence"/>
</dbReference>
<keyword evidence="1" id="KW-0472">Membrane</keyword>
<keyword evidence="1" id="KW-1133">Transmembrane helix</keyword>
<dbReference type="GeneID" id="39859016"/>
<evidence type="ECO:0000313" key="2">
    <source>
        <dbReference type="EMBL" id="QCC48495.1"/>
    </source>
</evidence>
<feature type="transmembrane region" description="Helical" evidence="1">
    <location>
        <begin position="34"/>
        <end position="57"/>
    </location>
</feature>
<dbReference type="EMBL" id="CP031311">
    <property type="protein sequence ID" value="QCC48495.1"/>
    <property type="molecule type" value="Genomic_DNA"/>
</dbReference>
<dbReference type="AlphaFoldDB" id="A0A1H5YCN8"/>
<protein>
    <submittedName>
        <fullName evidence="3">Uncharacterized protein</fullName>
    </submittedName>
</protein>
<dbReference type="Proteomes" id="UP000296733">
    <property type="component" value="Chromosome"/>
</dbReference>
<gene>
    <name evidence="2" type="ORF">DV707_12945</name>
    <name evidence="3" type="ORF">SAMN04488133_1539</name>
</gene>
<evidence type="ECO:0000313" key="5">
    <source>
        <dbReference type="Proteomes" id="UP000296733"/>
    </source>
</evidence>
<organism evidence="3 4">
    <name type="scientific">Halobellus limi</name>
    <dbReference type="NCBI Taxonomy" id="699433"/>
    <lineage>
        <taxon>Archaea</taxon>
        <taxon>Methanobacteriati</taxon>
        <taxon>Methanobacteriota</taxon>
        <taxon>Stenosarchaea group</taxon>
        <taxon>Halobacteria</taxon>
        <taxon>Halobacteriales</taxon>
        <taxon>Haloferacaceae</taxon>
        <taxon>Halobellus</taxon>
    </lineage>
</organism>
<reference evidence="2 5" key="2">
    <citation type="journal article" date="2019" name="Nat. Commun.">
        <title>A new type of DNA phosphorothioation-based antiviral system in archaea.</title>
        <authorList>
            <person name="Xiong L."/>
            <person name="Liu S."/>
            <person name="Chen S."/>
            <person name="Xiao Y."/>
            <person name="Zhu B."/>
            <person name="Gao Y."/>
            <person name="Zhang Y."/>
            <person name="Chen B."/>
            <person name="Luo J."/>
            <person name="Deng Z."/>
            <person name="Chen X."/>
            <person name="Wang L."/>
            <person name="Chen S."/>
        </authorList>
    </citation>
    <scope>NUCLEOTIDE SEQUENCE [LARGE SCALE GENOMIC DNA]</scope>
    <source>
        <strain evidence="2 5">CGMCC 1.10331</strain>
    </source>
</reference>
<evidence type="ECO:0000313" key="3">
    <source>
        <dbReference type="EMBL" id="SEG21823.1"/>
    </source>
</evidence>
<name>A0A1H5YCN8_9EURY</name>
<sequence length="69" mass="6802">MTRTAAYALLVAAGALAAPIVAAGLAFPVWTFDVVGFVGFLAAVALVVAGGVVLCVVDLTSAVERTLGP</sequence>
<evidence type="ECO:0000256" key="1">
    <source>
        <dbReference type="SAM" id="Phobius"/>
    </source>
</evidence>
<dbReference type="EMBL" id="FNVN01000002">
    <property type="protein sequence ID" value="SEG21823.1"/>
    <property type="molecule type" value="Genomic_DNA"/>
</dbReference>
<keyword evidence="1" id="KW-0812">Transmembrane</keyword>